<protein>
    <recommendedName>
        <fullName evidence="3 9">Beta-glucosidase</fullName>
        <ecNumber evidence="3 9">3.2.1.21</ecNumber>
    </recommendedName>
</protein>
<organism evidence="10 11">
    <name type="scientific">Amnibacterium soli</name>
    <dbReference type="NCBI Taxonomy" id="1282736"/>
    <lineage>
        <taxon>Bacteria</taxon>
        <taxon>Bacillati</taxon>
        <taxon>Actinomycetota</taxon>
        <taxon>Actinomycetes</taxon>
        <taxon>Micrococcales</taxon>
        <taxon>Microbacteriaceae</taxon>
        <taxon>Amnibacterium</taxon>
    </lineage>
</organism>
<dbReference type="NCBIfam" id="TIGR03356">
    <property type="entry name" value="BGL"/>
    <property type="match status" value="1"/>
</dbReference>
<dbReference type="Gene3D" id="3.20.20.80">
    <property type="entry name" value="Glycosidases"/>
    <property type="match status" value="1"/>
</dbReference>
<dbReference type="InterPro" id="IPR001360">
    <property type="entry name" value="Glyco_hydro_1"/>
</dbReference>
<keyword evidence="5" id="KW-0136">Cellulose degradation</keyword>
<sequence>MGFPEGFVFGSATASYQIEGAVAEDGRQPSIWDVFSHTPGKTLGGDTGDVADDHYHRLEEDLDLMQSLGLHAYRFSVAWPRVVPTGRGAVNRAGLDFYSRLVDGLIERGITPIATLYHWDLPQVLEDEGGWTVRSTAEAFADYAKVVAEALGDRVDTWTTLNEPWCAAFLGYGAGVHAPGRTEPLAALQAAHHLNLAHGLAAQAIRSVLPDAKLSVTLNLHVFRPEGPTGEEAARRLDAVGNRIFLGPMLEGAYPTDLFGDTAGITDWSFVQAGDLEAINQPIDVIGINYYSTSRVRLFDGDGVAPRNDGHGGGDANPWPGAEAVEFLPLEGPLTDMGWNIDPQGLTDLLVSVHERYPDLPQMVTENGAAFPDVVEDGAVHDEQRTDYLRRHFQAAQTAIEQGVDLRGYFVWSLMDNFEWGYGYSKRFGIVRVDYDTQERIPKDSARWYAEVIRTGELG</sequence>
<keyword evidence="7 9" id="KW-0326">Glycosidase</keyword>
<comment type="caution">
    <text evidence="10">The sequence shown here is derived from an EMBL/GenBank/DDBJ whole genome shotgun (WGS) entry which is preliminary data.</text>
</comment>
<evidence type="ECO:0000313" key="11">
    <source>
        <dbReference type="Proteomes" id="UP001500121"/>
    </source>
</evidence>
<dbReference type="Pfam" id="PF00232">
    <property type="entry name" value="Glyco_hydro_1"/>
    <property type="match status" value="1"/>
</dbReference>
<keyword evidence="11" id="KW-1185">Reference proteome</keyword>
<evidence type="ECO:0000256" key="1">
    <source>
        <dbReference type="ARBA" id="ARBA00000448"/>
    </source>
</evidence>
<dbReference type="EMBL" id="BAABLP010000005">
    <property type="protein sequence ID" value="GAA4751896.1"/>
    <property type="molecule type" value="Genomic_DNA"/>
</dbReference>
<keyword evidence="8" id="KW-0624">Polysaccharide degradation</keyword>
<dbReference type="InterPro" id="IPR017736">
    <property type="entry name" value="Glyco_hydro_1_beta-glucosidase"/>
</dbReference>
<keyword evidence="6" id="KW-0119">Carbohydrate metabolism</keyword>
<dbReference type="Proteomes" id="UP001500121">
    <property type="component" value="Unassembled WGS sequence"/>
</dbReference>
<gene>
    <name evidence="10" type="ORF">GCM10025783_25650</name>
</gene>
<evidence type="ECO:0000256" key="8">
    <source>
        <dbReference type="ARBA" id="ARBA00023326"/>
    </source>
</evidence>
<evidence type="ECO:0000256" key="5">
    <source>
        <dbReference type="ARBA" id="ARBA00023001"/>
    </source>
</evidence>
<accession>A0ABP8ZB49</accession>
<proteinExistence type="inferred from homology"/>
<dbReference type="PANTHER" id="PTHR10353">
    <property type="entry name" value="GLYCOSYL HYDROLASE"/>
    <property type="match status" value="1"/>
</dbReference>
<dbReference type="InterPro" id="IPR017853">
    <property type="entry name" value="GH"/>
</dbReference>
<evidence type="ECO:0000313" key="10">
    <source>
        <dbReference type="EMBL" id="GAA4751896.1"/>
    </source>
</evidence>
<evidence type="ECO:0000256" key="6">
    <source>
        <dbReference type="ARBA" id="ARBA00023277"/>
    </source>
</evidence>
<evidence type="ECO:0000256" key="2">
    <source>
        <dbReference type="ARBA" id="ARBA00010838"/>
    </source>
</evidence>
<evidence type="ECO:0000256" key="3">
    <source>
        <dbReference type="ARBA" id="ARBA00012744"/>
    </source>
</evidence>
<dbReference type="PRINTS" id="PR00131">
    <property type="entry name" value="GLHYDRLASE1"/>
</dbReference>
<name>A0ABP8ZB49_9MICO</name>
<dbReference type="RefSeq" id="WP_345481658.1">
    <property type="nucleotide sequence ID" value="NZ_BAABLP010000005.1"/>
</dbReference>
<dbReference type="SUPFAM" id="SSF51445">
    <property type="entry name" value="(Trans)glycosidases"/>
    <property type="match status" value="1"/>
</dbReference>
<dbReference type="PROSITE" id="PS00653">
    <property type="entry name" value="GLYCOSYL_HYDROL_F1_2"/>
    <property type="match status" value="1"/>
</dbReference>
<keyword evidence="4 9" id="KW-0378">Hydrolase</keyword>
<comment type="similarity">
    <text evidence="2 9">Belongs to the glycosyl hydrolase 1 family.</text>
</comment>
<dbReference type="PANTHER" id="PTHR10353:SF36">
    <property type="entry name" value="LP05116P"/>
    <property type="match status" value="1"/>
</dbReference>
<evidence type="ECO:0000256" key="4">
    <source>
        <dbReference type="ARBA" id="ARBA00022801"/>
    </source>
</evidence>
<dbReference type="EC" id="3.2.1.21" evidence="3 9"/>
<reference evidence="11" key="1">
    <citation type="journal article" date="2019" name="Int. J. Syst. Evol. Microbiol.">
        <title>The Global Catalogue of Microorganisms (GCM) 10K type strain sequencing project: providing services to taxonomists for standard genome sequencing and annotation.</title>
        <authorList>
            <consortium name="The Broad Institute Genomics Platform"/>
            <consortium name="The Broad Institute Genome Sequencing Center for Infectious Disease"/>
            <person name="Wu L."/>
            <person name="Ma J."/>
        </authorList>
    </citation>
    <scope>NUCLEOTIDE SEQUENCE [LARGE SCALE GENOMIC DNA]</scope>
    <source>
        <strain evidence="11">JCM 19015</strain>
    </source>
</reference>
<dbReference type="InterPro" id="IPR033132">
    <property type="entry name" value="GH_1_N_CS"/>
</dbReference>
<evidence type="ECO:0000256" key="7">
    <source>
        <dbReference type="ARBA" id="ARBA00023295"/>
    </source>
</evidence>
<evidence type="ECO:0000256" key="9">
    <source>
        <dbReference type="RuleBase" id="RU361175"/>
    </source>
</evidence>
<comment type="catalytic activity">
    <reaction evidence="1 9">
        <text>Hydrolysis of terminal, non-reducing beta-D-glucosyl residues with release of beta-D-glucose.</text>
        <dbReference type="EC" id="3.2.1.21"/>
    </reaction>
</comment>